<dbReference type="Proteomes" id="UP000663908">
    <property type="component" value="Chromosome"/>
</dbReference>
<name>A0ABX7U1W4_STRCY</name>
<dbReference type="EMBL" id="CP071839">
    <property type="protein sequence ID" value="QTE03028.1"/>
    <property type="molecule type" value="Genomic_DNA"/>
</dbReference>
<dbReference type="NCBIfam" id="TIGR01426">
    <property type="entry name" value="MGT"/>
    <property type="match status" value="1"/>
</dbReference>
<reference evidence="3 4" key="1">
    <citation type="submission" date="2021-03" db="EMBL/GenBank/DDBJ databases">
        <title>Complete genome sequence of Streptomyces cyanogenus S136, producer of anticancer angucycline landomycin A.</title>
        <authorList>
            <person name="Hrab P."/>
            <person name="Ruckert C."/>
            <person name="Busche T."/>
            <person name="Ostash I."/>
            <person name="Kalinowski J."/>
            <person name="Fedorenko V."/>
            <person name="Yushchuk O."/>
            <person name="Ostash B."/>
        </authorList>
    </citation>
    <scope>NUCLEOTIDE SEQUENCE [LARGE SCALE GENOMIC DNA]</scope>
    <source>
        <strain evidence="3 4">S136</strain>
    </source>
</reference>
<dbReference type="GO" id="GO:0016757">
    <property type="term" value="F:glycosyltransferase activity"/>
    <property type="evidence" value="ECO:0007669"/>
    <property type="project" value="UniProtKB-KW"/>
</dbReference>
<dbReference type="Pfam" id="PF00201">
    <property type="entry name" value="UDPGT"/>
    <property type="match status" value="1"/>
</dbReference>
<dbReference type="EC" id="2.4.1.-" evidence="3"/>
<gene>
    <name evidence="3" type="primary">oleD4</name>
    <name evidence="3" type="ORF">S1361_37180</name>
</gene>
<dbReference type="PANTHER" id="PTHR21015">
    <property type="entry name" value="UDP-N-ACETYLGLUCOSAMINE--N-ACETYLMURAMYL-(PENTAPEPTIDE) PYROPHOSPHORYL-UNDECAPRENOL N-ACETYLGLUCOSAMINE TRANSFERASE 1"/>
    <property type="match status" value="1"/>
</dbReference>
<accession>A0ABX7U1W4</accession>
<dbReference type="InterPro" id="IPR006326">
    <property type="entry name" value="UDPGT_MGT-like"/>
</dbReference>
<dbReference type="InterPro" id="IPR002213">
    <property type="entry name" value="UDP_glucos_trans"/>
</dbReference>
<dbReference type="SUPFAM" id="SSF53756">
    <property type="entry name" value="UDP-Glycosyltransferase/glycogen phosphorylase"/>
    <property type="match status" value="1"/>
</dbReference>
<keyword evidence="4" id="KW-1185">Reference proteome</keyword>
<protein>
    <submittedName>
        <fullName evidence="3">Oleandomycin glycosyltransferase</fullName>
        <ecNumber evidence="3">2.4.1.-</ecNumber>
    </submittedName>
</protein>
<evidence type="ECO:0000313" key="4">
    <source>
        <dbReference type="Proteomes" id="UP000663908"/>
    </source>
</evidence>
<dbReference type="RefSeq" id="WP_208036240.1">
    <property type="nucleotide sequence ID" value="NZ_CP071839.1"/>
</dbReference>
<keyword evidence="2 3" id="KW-0808">Transferase</keyword>
<dbReference type="Gene3D" id="3.40.50.2000">
    <property type="entry name" value="Glycogen Phosphorylase B"/>
    <property type="match status" value="2"/>
</dbReference>
<keyword evidence="3" id="KW-0328">Glycosyltransferase</keyword>
<sequence length="415" mass="44612">MSGDSRPAHVAFFALPGHGHVNPALGVAAELTRRGHRVTFATTDRFATAAAATGAVPLRYESTMDGLPAKDSAADRPDRFGSDDLARVLRDLLRETVAVLGPLDRAFAQDRPDLVVYDDPSGWAARLIAARRGIPVLPYRTTFAAGAGWSLATHRTDVDPSHPEIMRVFHAVTTLLDRLKVPLGPKELMTGSESGPALVCIPREFQFRGETFGEDFHFVGPCWSERRFDGEWSRPGDGSGERPLVLVSLGTIHNDDVGFFQACVDAFAGLPWDVVMAVGDRVDPGVLSGVPAHVQVRAHVPQLRVLREADLFVTHAGMGSVMESLFFGVPMVAIPQMSEQRANADRLVGLGLGVMLHRREVTAASLREAARAVLADSSYGDRVRDMRGHVRRAGGAPAAADVIESLLTASAQAHG</sequence>
<dbReference type="CDD" id="cd03784">
    <property type="entry name" value="GT1_Gtf-like"/>
    <property type="match status" value="1"/>
</dbReference>
<comment type="similarity">
    <text evidence="1">Belongs to the UDP-glycosyltransferase family.</text>
</comment>
<dbReference type="PANTHER" id="PTHR21015:SF22">
    <property type="entry name" value="GLYCOSYLTRANSFERASE"/>
    <property type="match status" value="1"/>
</dbReference>
<organism evidence="3 4">
    <name type="scientific">Streptomyces cyanogenus</name>
    <dbReference type="NCBI Taxonomy" id="80860"/>
    <lineage>
        <taxon>Bacteria</taxon>
        <taxon>Bacillati</taxon>
        <taxon>Actinomycetota</taxon>
        <taxon>Actinomycetes</taxon>
        <taxon>Kitasatosporales</taxon>
        <taxon>Streptomycetaceae</taxon>
        <taxon>Streptomyces</taxon>
    </lineage>
</organism>
<evidence type="ECO:0000313" key="3">
    <source>
        <dbReference type="EMBL" id="QTE03028.1"/>
    </source>
</evidence>
<proteinExistence type="inferred from homology"/>
<evidence type="ECO:0000256" key="1">
    <source>
        <dbReference type="ARBA" id="ARBA00009995"/>
    </source>
</evidence>
<evidence type="ECO:0000256" key="2">
    <source>
        <dbReference type="ARBA" id="ARBA00022679"/>
    </source>
</evidence>